<keyword evidence="7" id="KW-1185">Reference proteome</keyword>
<gene>
    <name evidence="6" type="ORF">EDC57_0472</name>
</gene>
<protein>
    <recommendedName>
        <fullName evidence="8">Pirin N-terminal domain-containing protein</fullName>
    </recommendedName>
</protein>
<keyword evidence="2" id="KW-0479">Metal-binding</keyword>
<dbReference type="PANTHER" id="PTHR13903">
    <property type="entry name" value="PIRIN-RELATED"/>
    <property type="match status" value="1"/>
</dbReference>
<dbReference type="Proteomes" id="UP000276634">
    <property type="component" value="Unassembled WGS sequence"/>
</dbReference>
<dbReference type="Pfam" id="PF02678">
    <property type="entry name" value="Pirin"/>
    <property type="match status" value="1"/>
</dbReference>
<organism evidence="6 7">
    <name type="scientific">Inmirania thermothiophila</name>
    <dbReference type="NCBI Taxonomy" id="1750597"/>
    <lineage>
        <taxon>Bacteria</taxon>
        <taxon>Pseudomonadati</taxon>
        <taxon>Pseudomonadota</taxon>
        <taxon>Gammaproteobacteria</taxon>
        <taxon>Chromatiales</taxon>
        <taxon>Ectothiorhodospiraceae</taxon>
        <taxon>Inmirania</taxon>
    </lineage>
</organism>
<comment type="caution">
    <text evidence="6">The sequence shown here is derived from an EMBL/GenBank/DDBJ whole genome shotgun (WGS) entry which is preliminary data.</text>
</comment>
<evidence type="ECO:0000313" key="6">
    <source>
        <dbReference type="EMBL" id="ROR34574.1"/>
    </source>
</evidence>
<accession>A0A3N1Y6X6</accession>
<feature type="binding site" evidence="2">
    <location>
        <position position="114"/>
    </location>
    <ligand>
        <name>Fe cation</name>
        <dbReference type="ChEBI" id="CHEBI:24875"/>
    </ligand>
</feature>
<dbReference type="Pfam" id="PF05726">
    <property type="entry name" value="Pirin_C"/>
    <property type="match status" value="1"/>
</dbReference>
<dbReference type="AlphaFoldDB" id="A0A3N1Y6X6"/>
<dbReference type="CDD" id="cd02247">
    <property type="entry name" value="cupin_pirin_C"/>
    <property type="match status" value="1"/>
</dbReference>
<dbReference type="InterPro" id="IPR011051">
    <property type="entry name" value="RmlC_Cupin_sf"/>
</dbReference>
<reference evidence="6 7" key="1">
    <citation type="submission" date="2018-11" db="EMBL/GenBank/DDBJ databases">
        <title>Genomic Encyclopedia of Type Strains, Phase IV (KMG-IV): sequencing the most valuable type-strain genomes for metagenomic binning, comparative biology and taxonomic classification.</title>
        <authorList>
            <person name="Goeker M."/>
        </authorList>
    </citation>
    <scope>NUCLEOTIDE SEQUENCE [LARGE SCALE GENOMIC DNA]</scope>
    <source>
        <strain evidence="6 7">DSM 100275</strain>
    </source>
</reference>
<evidence type="ECO:0000259" key="5">
    <source>
        <dbReference type="Pfam" id="PF05726"/>
    </source>
</evidence>
<comment type="similarity">
    <text evidence="1 3">Belongs to the pirin family.</text>
</comment>
<dbReference type="InterPro" id="IPR014710">
    <property type="entry name" value="RmlC-like_jellyroll"/>
</dbReference>
<dbReference type="GO" id="GO:0046872">
    <property type="term" value="F:metal ion binding"/>
    <property type="evidence" value="ECO:0007669"/>
    <property type="project" value="UniProtKB-KW"/>
</dbReference>
<evidence type="ECO:0008006" key="8">
    <source>
        <dbReference type="Google" id="ProtNLM"/>
    </source>
</evidence>
<feature type="binding site" evidence="2">
    <location>
        <position position="68"/>
    </location>
    <ligand>
        <name>Fe cation</name>
        <dbReference type="ChEBI" id="CHEBI:24875"/>
    </ligand>
</feature>
<dbReference type="InterPro" id="IPR003829">
    <property type="entry name" value="Pirin_N_dom"/>
</dbReference>
<dbReference type="PANTHER" id="PTHR13903:SF8">
    <property type="entry name" value="PIRIN"/>
    <property type="match status" value="1"/>
</dbReference>
<sequence>MAEETGTVGRPRAVETVVVGRPVTEGAGVRLLRVFGEARLQRRLDPFLLLDEFRSDDPADYRAGFPAHPHRGFETVTYLLAGALRHRDSSGGGGRLGPGDVQWMTAGRGIVHEEMPDQGEGLLHGFQLWVNLPAAHKMAAPRYRHVPAAAIPQLAPAPGATVRLVAGRLAGAEGPVVDVVTGPVYADLALAPGAVLALPLDEALNGFLYVYEGTAEVGPAPAARRVGPRALAVLARAGDGLRVAAGPAGARLLLAAARPIGEPIVQWGPFVMNTREEIEQALADYRAGRLG</sequence>
<dbReference type="RefSeq" id="WP_123399873.1">
    <property type="nucleotide sequence ID" value="NZ_RJVI01000001.1"/>
</dbReference>
<keyword evidence="2" id="KW-0408">Iron</keyword>
<dbReference type="Gene3D" id="2.60.120.10">
    <property type="entry name" value="Jelly Rolls"/>
    <property type="match status" value="2"/>
</dbReference>
<evidence type="ECO:0000259" key="4">
    <source>
        <dbReference type="Pfam" id="PF02678"/>
    </source>
</evidence>
<proteinExistence type="inferred from homology"/>
<name>A0A3N1Y6X6_9GAMM</name>
<feature type="domain" description="Pirin N-terminal" evidence="4">
    <location>
        <begin position="29"/>
        <end position="130"/>
    </location>
</feature>
<evidence type="ECO:0000256" key="2">
    <source>
        <dbReference type="PIRSR" id="PIRSR006232-1"/>
    </source>
</evidence>
<evidence type="ECO:0000313" key="7">
    <source>
        <dbReference type="Proteomes" id="UP000276634"/>
    </source>
</evidence>
<dbReference type="CDD" id="cd02909">
    <property type="entry name" value="cupin_pirin_N"/>
    <property type="match status" value="1"/>
</dbReference>
<dbReference type="InterPro" id="IPR012093">
    <property type="entry name" value="Pirin"/>
</dbReference>
<dbReference type="InterPro" id="IPR008778">
    <property type="entry name" value="Pirin_C_dom"/>
</dbReference>
<comment type="cofactor">
    <cofactor evidence="2">
        <name>Fe cation</name>
        <dbReference type="ChEBI" id="CHEBI:24875"/>
    </cofactor>
    <text evidence="2">Binds 1 Fe cation per subunit.</text>
</comment>
<evidence type="ECO:0000256" key="3">
    <source>
        <dbReference type="RuleBase" id="RU003457"/>
    </source>
</evidence>
<feature type="binding site" evidence="2">
    <location>
        <position position="70"/>
    </location>
    <ligand>
        <name>Fe cation</name>
        <dbReference type="ChEBI" id="CHEBI:24875"/>
    </ligand>
</feature>
<dbReference type="EMBL" id="RJVI01000001">
    <property type="protein sequence ID" value="ROR34574.1"/>
    <property type="molecule type" value="Genomic_DNA"/>
</dbReference>
<feature type="binding site" evidence="2">
    <location>
        <position position="112"/>
    </location>
    <ligand>
        <name>Fe cation</name>
        <dbReference type="ChEBI" id="CHEBI:24875"/>
    </ligand>
</feature>
<feature type="domain" description="Pirin C-terminal" evidence="5">
    <location>
        <begin position="185"/>
        <end position="290"/>
    </location>
</feature>
<dbReference type="SUPFAM" id="SSF51182">
    <property type="entry name" value="RmlC-like cupins"/>
    <property type="match status" value="1"/>
</dbReference>
<evidence type="ECO:0000256" key="1">
    <source>
        <dbReference type="ARBA" id="ARBA00008416"/>
    </source>
</evidence>
<dbReference type="OrthoDB" id="9780903at2"/>
<dbReference type="PIRSF" id="PIRSF006232">
    <property type="entry name" value="Pirin"/>
    <property type="match status" value="1"/>
</dbReference>